<feature type="transmembrane region" description="Helical" evidence="10">
    <location>
        <begin position="420"/>
        <end position="439"/>
    </location>
</feature>
<gene>
    <name evidence="14" type="ORF">CITCOLO1_LOCUS10171</name>
</gene>
<dbReference type="PANTHER" id="PTHR32468:SF17">
    <property type="entry name" value="CATION_H(+) ANTIPORTER 4"/>
    <property type="match status" value="1"/>
</dbReference>
<evidence type="ECO:0000256" key="3">
    <source>
        <dbReference type="ARBA" id="ARBA00022538"/>
    </source>
</evidence>
<evidence type="ECO:0000259" key="11">
    <source>
        <dbReference type="Pfam" id="PF00999"/>
    </source>
</evidence>
<dbReference type="InterPro" id="IPR057290">
    <property type="entry name" value="CHX17_C"/>
</dbReference>
<comment type="similarity">
    <text evidence="9">Belongs to the monovalent cation:proton antiporter 2 (CPA2) transporter (TC 2.A.37) family. CHX (TC 2.A.37.4) subfamily.</text>
</comment>
<keyword evidence="3" id="KW-0633">Potassium transport</keyword>
<dbReference type="Pfam" id="PF00999">
    <property type="entry name" value="Na_H_Exchanger"/>
    <property type="match status" value="1"/>
</dbReference>
<keyword evidence="7" id="KW-0406">Ion transport</keyword>
<evidence type="ECO:0000256" key="7">
    <source>
        <dbReference type="ARBA" id="ARBA00023065"/>
    </source>
</evidence>
<feature type="transmembrane region" description="Helical" evidence="10">
    <location>
        <begin position="101"/>
        <end position="120"/>
    </location>
</feature>
<evidence type="ECO:0000256" key="2">
    <source>
        <dbReference type="ARBA" id="ARBA00022448"/>
    </source>
</evidence>
<accession>A0ABP0YCU6</accession>
<organism evidence="14 15">
    <name type="scientific">Citrullus colocynthis</name>
    <name type="common">colocynth</name>
    <dbReference type="NCBI Taxonomy" id="252529"/>
    <lineage>
        <taxon>Eukaryota</taxon>
        <taxon>Viridiplantae</taxon>
        <taxon>Streptophyta</taxon>
        <taxon>Embryophyta</taxon>
        <taxon>Tracheophyta</taxon>
        <taxon>Spermatophyta</taxon>
        <taxon>Magnoliopsida</taxon>
        <taxon>eudicotyledons</taxon>
        <taxon>Gunneridae</taxon>
        <taxon>Pentapetalae</taxon>
        <taxon>rosids</taxon>
        <taxon>fabids</taxon>
        <taxon>Cucurbitales</taxon>
        <taxon>Cucurbitaceae</taxon>
        <taxon>Benincaseae</taxon>
        <taxon>Citrullus</taxon>
    </lineage>
</organism>
<keyword evidence="2" id="KW-0813">Transport</keyword>
<evidence type="ECO:0000256" key="10">
    <source>
        <dbReference type="SAM" id="Phobius"/>
    </source>
</evidence>
<evidence type="ECO:0000259" key="12">
    <source>
        <dbReference type="Pfam" id="PF23256"/>
    </source>
</evidence>
<evidence type="ECO:0000256" key="4">
    <source>
        <dbReference type="ARBA" id="ARBA00022692"/>
    </source>
</evidence>
<feature type="domain" description="Cation/H(+) antiporter central" evidence="12">
    <location>
        <begin position="499"/>
        <end position="625"/>
    </location>
</feature>
<feature type="domain" description="Cation/H+ exchanger transmembrane" evidence="11">
    <location>
        <begin position="53"/>
        <end position="437"/>
    </location>
</feature>
<feature type="transmembrane region" description="Helical" evidence="10">
    <location>
        <begin position="69"/>
        <end position="86"/>
    </location>
</feature>
<feature type="domain" description="Cation/H(+) antiporter C-terminal" evidence="13">
    <location>
        <begin position="641"/>
        <end position="789"/>
    </location>
</feature>
<sequence>MQLNTNLTSTIVCIDFPPYVNSKGLWVQFDDPQWWLNASLPLLEFQLILFCFSLAIASHFLKRLGISKLSSQILIGLAFGCWWNQWEEGQTTVLNVESQDVLVLLADFGYTLFLFLSAAKQDVTMTMRTGKNALLIGIAAIVVPLIAGAFLKNMLYEDTQLTKRQNRVLPLLIGFHAMTSFPVVASLVKELQIVNSELGRLGLSSALVSDIIGGFAMLTMGQVNSFNSNKANPSRATAELCALLLLILLVVFVFRPTMHWIIKQTPQGMPVKSCYIEGVVFFALSSTILANFTGQASIIGPYILGLAIPDGAPLASTLVDRIECLVENVFMPILVITCALRADFSKISSSTFELGFTKLNIILSCVVFAVKVVASLLSSKYCKLPFKDALALSLIISCKGSVELVSYTITRDYRGIDNGLFAYCILWILFIATLVPIAVRGLYDPSRKYAGYQNRNIMHLNSSCDELRLLACIHRNVNINAIVQLLNLSCPTVENPLAAHIFHLIELPGRTTPVFISHRLLNNPLNNCSYSRHIIQSFNRFEKENEGTVYVECFTAISPCTVMHNDVCTLALDKIASLIILPFHITWTLDGYIDKDDNNIRTLNCNILERAPCSVAIFADRGNLGRIGARTSSSRMRCRYTVCVIFLGGKDDREAISYAKRMVSDLRVELTVVRLQVAPEDQNRSKSHKNWEDMIDEEVIKDFKAKCLGVERVVYVEDVCRDGQETAFLLRKIVDRFDLMIVGRRNGLESPQTAGLNEWSEFPELGILGDLIASTDINTRASLLVIQQQIT</sequence>
<dbReference type="EMBL" id="OZ021737">
    <property type="protein sequence ID" value="CAK9318211.1"/>
    <property type="molecule type" value="Genomic_DNA"/>
</dbReference>
<evidence type="ECO:0000313" key="15">
    <source>
        <dbReference type="Proteomes" id="UP001642487"/>
    </source>
</evidence>
<dbReference type="InterPro" id="IPR057291">
    <property type="entry name" value="CHX17_2nd"/>
</dbReference>
<evidence type="ECO:0000256" key="5">
    <source>
        <dbReference type="ARBA" id="ARBA00022958"/>
    </source>
</evidence>
<reference evidence="14 15" key="1">
    <citation type="submission" date="2024-03" db="EMBL/GenBank/DDBJ databases">
        <authorList>
            <person name="Gkanogiannis A."/>
            <person name="Becerra Lopez-Lavalle L."/>
        </authorList>
    </citation>
    <scope>NUCLEOTIDE SEQUENCE [LARGE SCALE GENOMIC DNA]</scope>
</reference>
<dbReference type="Gene3D" id="1.20.1530.20">
    <property type="match status" value="1"/>
</dbReference>
<dbReference type="InterPro" id="IPR038770">
    <property type="entry name" value="Na+/solute_symporter_sf"/>
</dbReference>
<evidence type="ECO:0000256" key="9">
    <source>
        <dbReference type="ARBA" id="ARBA00038341"/>
    </source>
</evidence>
<feature type="transmembrane region" description="Helical" evidence="10">
    <location>
        <begin position="171"/>
        <end position="189"/>
    </location>
</feature>
<dbReference type="Pfam" id="PF23259">
    <property type="entry name" value="CHX17_C"/>
    <property type="match status" value="1"/>
</dbReference>
<keyword evidence="8 10" id="KW-0472">Membrane</keyword>
<proteinExistence type="inferred from homology"/>
<feature type="transmembrane region" description="Helical" evidence="10">
    <location>
        <begin position="235"/>
        <end position="254"/>
    </location>
</feature>
<dbReference type="PANTHER" id="PTHR32468">
    <property type="entry name" value="CATION/H + ANTIPORTER"/>
    <property type="match status" value="1"/>
</dbReference>
<feature type="transmembrane region" description="Helical" evidence="10">
    <location>
        <begin position="201"/>
        <end position="223"/>
    </location>
</feature>
<evidence type="ECO:0008006" key="16">
    <source>
        <dbReference type="Google" id="ProtNLM"/>
    </source>
</evidence>
<feature type="transmembrane region" description="Helical" evidence="10">
    <location>
        <begin position="274"/>
        <end position="292"/>
    </location>
</feature>
<evidence type="ECO:0000259" key="13">
    <source>
        <dbReference type="Pfam" id="PF23259"/>
    </source>
</evidence>
<feature type="transmembrane region" description="Helical" evidence="10">
    <location>
        <begin position="34"/>
        <end position="57"/>
    </location>
</feature>
<evidence type="ECO:0000256" key="1">
    <source>
        <dbReference type="ARBA" id="ARBA00004141"/>
    </source>
</evidence>
<evidence type="ECO:0000256" key="8">
    <source>
        <dbReference type="ARBA" id="ARBA00023136"/>
    </source>
</evidence>
<keyword evidence="15" id="KW-1185">Reference proteome</keyword>
<dbReference type="Pfam" id="PF23256">
    <property type="entry name" value="CHX17_2nd"/>
    <property type="match status" value="1"/>
</dbReference>
<keyword evidence="6 10" id="KW-1133">Transmembrane helix</keyword>
<dbReference type="InterPro" id="IPR050794">
    <property type="entry name" value="CPA2_transporter"/>
</dbReference>
<name>A0ABP0YCU6_9ROSI</name>
<comment type="subcellular location">
    <subcellularLocation>
        <location evidence="1">Membrane</location>
        <topology evidence="1">Multi-pass membrane protein</topology>
    </subcellularLocation>
</comment>
<evidence type="ECO:0000256" key="6">
    <source>
        <dbReference type="ARBA" id="ARBA00022989"/>
    </source>
</evidence>
<keyword evidence="5" id="KW-0630">Potassium</keyword>
<keyword evidence="4 10" id="KW-0812">Transmembrane</keyword>
<dbReference type="InterPro" id="IPR006153">
    <property type="entry name" value="Cation/H_exchanger_TM"/>
</dbReference>
<feature type="transmembrane region" description="Helical" evidence="10">
    <location>
        <begin position="359"/>
        <end position="377"/>
    </location>
</feature>
<feature type="transmembrane region" description="Helical" evidence="10">
    <location>
        <begin position="132"/>
        <end position="151"/>
    </location>
</feature>
<protein>
    <recommendedName>
        <fullName evidence="16">Cation/H+ exchanger domain-containing protein</fullName>
    </recommendedName>
</protein>
<evidence type="ECO:0000313" key="14">
    <source>
        <dbReference type="EMBL" id="CAK9318211.1"/>
    </source>
</evidence>
<dbReference type="Proteomes" id="UP001642487">
    <property type="component" value="Chromosome 3"/>
</dbReference>